<dbReference type="HOGENOM" id="CLU_2476498_0_0_9"/>
<keyword evidence="3" id="KW-1185">Reference proteome</keyword>
<evidence type="ECO:0000259" key="1">
    <source>
        <dbReference type="Pfam" id="PF20097"/>
    </source>
</evidence>
<name>A6TVZ2_ALKMQ</name>
<dbReference type="Pfam" id="PF20097">
    <property type="entry name" value="DUF6487"/>
    <property type="match status" value="1"/>
</dbReference>
<evidence type="ECO:0000313" key="3">
    <source>
        <dbReference type="Proteomes" id="UP000001572"/>
    </source>
</evidence>
<organism evidence="2 3">
    <name type="scientific">Alkaliphilus metalliredigens (strain QYMF)</name>
    <dbReference type="NCBI Taxonomy" id="293826"/>
    <lineage>
        <taxon>Bacteria</taxon>
        <taxon>Bacillati</taxon>
        <taxon>Bacillota</taxon>
        <taxon>Clostridia</taxon>
        <taxon>Peptostreptococcales</taxon>
        <taxon>Natronincolaceae</taxon>
        <taxon>Alkaliphilus</taxon>
    </lineage>
</organism>
<feature type="domain" description="DUF6487" evidence="1">
    <location>
        <begin position="52"/>
        <end position="80"/>
    </location>
</feature>
<dbReference type="AlphaFoldDB" id="A6TVZ2"/>
<evidence type="ECO:0000313" key="2">
    <source>
        <dbReference type="EMBL" id="ABR50360.1"/>
    </source>
</evidence>
<protein>
    <recommendedName>
        <fullName evidence="1">DUF6487 domain-containing protein</fullName>
    </recommendedName>
</protein>
<dbReference type="EMBL" id="CP000724">
    <property type="protein sequence ID" value="ABR50360.1"/>
    <property type="molecule type" value="Genomic_DNA"/>
</dbReference>
<dbReference type="KEGG" id="amt:Amet_4283"/>
<reference evidence="3" key="1">
    <citation type="journal article" date="2016" name="Genome Announc.">
        <title>Complete genome sequence of Alkaliphilus metalliredigens strain QYMF, an alkaliphilic and metal-reducing bacterium isolated from borax-contaminated leachate ponds.</title>
        <authorList>
            <person name="Hwang C."/>
            <person name="Copeland A."/>
            <person name="Lucas S."/>
            <person name="Lapidus A."/>
            <person name="Barry K."/>
            <person name="Detter J.C."/>
            <person name="Glavina Del Rio T."/>
            <person name="Hammon N."/>
            <person name="Israni S."/>
            <person name="Dalin E."/>
            <person name="Tice H."/>
            <person name="Pitluck S."/>
            <person name="Chertkov O."/>
            <person name="Brettin T."/>
            <person name="Bruce D."/>
            <person name="Han C."/>
            <person name="Schmutz J."/>
            <person name="Larimer F."/>
            <person name="Land M.L."/>
            <person name="Hauser L."/>
            <person name="Kyrpides N."/>
            <person name="Mikhailova N."/>
            <person name="Ye Q."/>
            <person name="Zhou J."/>
            <person name="Richardson P."/>
            <person name="Fields M.W."/>
        </authorList>
    </citation>
    <scope>NUCLEOTIDE SEQUENCE [LARGE SCALE GENOMIC DNA]</scope>
    <source>
        <strain evidence="3">QYMF</strain>
    </source>
</reference>
<dbReference type="InterPro" id="IPR045504">
    <property type="entry name" value="DUF6487"/>
</dbReference>
<sequence>MVLSFRGEINERCGTFFYLTAFLTLNDELDVLHVSQLILIKSRKMEGYFMECPYCHQKMVHGFISGDRYSLKWIEKAKYKPFKNLLL</sequence>
<dbReference type="Proteomes" id="UP000001572">
    <property type="component" value="Chromosome"/>
</dbReference>
<accession>A6TVZ2</accession>
<proteinExistence type="predicted"/>
<gene>
    <name evidence="2" type="ordered locus">Amet_4283</name>
</gene>